<feature type="compositionally biased region" description="Polar residues" evidence="6">
    <location>
        <begin position="750"/>
        <end position="762"/>
    </location>
</feature>
<accession>A0A286UI52</accession>
<feature type="compositionally biased region" description="Basic and acidic residues" evidence="6">
    <location>
        <begin position="725"/>
        <end position="735"/>
    </location>
</feature>
<dbReference type="EMBL" id="NBII01000005">
    <property type="protein sequence ID" value="PAV19135.1"/>
    <property type="molecule type" value="Genomic_DNA"/>
</dbReference>
<comment type="similarity">
    <text evidence="2">Belongs to the WD repeat NOL10/ENP2 family.</text>
</comment>
<dbReference type="Pfam" id="PF23098">
    <property type="entry name" value="Beta-prop_NOL10_N"/>
    <property type="match status" value="1"/>
</dbReference>
<evidence type="ECO:0000256" key="4">
    <source>
        <dbReference type="ARBA" id="ARBA00022737"/>
    </source>
</evidence>
<dbReference type="STRING" id="2282107.A0A286UI52"/>
<feature type="compositionally biased region" description="Acidic residues" evidence="6">
    <location>
        <begin position="522"/>
        <end position="532"/>
    </location>
</feature>
<evidence type="ECO:0000256" key="6">
    <source>
        <dbReference type="SAM" id="MobiDB-lite"/>
    </source>
</evidence>
<dbReference type="InterPro" id="IPR036322">
    <property type="entry name" value="WD40_repeat_dom_sf"/>
</dbReference>
<feature type="domain" description="Nucleolar protein 10-like second" evidence="8">
    <location>
        <begin position="405"/>
        <end position="453"/>
    </location>
</feature>
<dbReference type="GO" id="GO:0030686">
    <property type="term" value="C:90S preribosome"/>
    <property type="evidence" value="ECO:0007669"/>
    <property type="project" value="TreeGrafter"/>
</dbReference>
<name>A0A286UI52_9AGAM</name>
<dbReference type="PANTHER" id="PTHR14927">
    <property type="entry name" value="NUCLEOLAR PROTEIN 10"/>
    <property type="match status" value="1"/>
</dbReference>
<organism evidence="10 11">
    <name type="scientific">Pyrrhoderma noxium</name>
    <dbReference type="NCBI Taxonomy" id="2282107"/>
    <lineage>
        <taxon>Eukaryota</taxon>
        <taxon>Fungi</taxon>
        <taxon>Dikarya</taxon>
        <taxon>Basidiomycota</taxon>
        <taxon>Agaricomycotina</taxon>
        <taxon>Agaricomycetes</taxon>
        <taxon>Hymenochaetales</taxon>
        <taxon>Hymenochaetaceae</taxon>
        <taxon>Pyrrhoderma</taxon>
    </lineage>
</organism>
<dbReference type="InterPro" id="IPR015943">
    <property type="entry name" value="WD40/YVTN_repeat-like_dom_sf"/>
</dbReference>
<evidence type="ECO:0000259" key="7">
    <source>
        <dbReference type="Pfam" id="PF08159"/>
    </source>
</evidence>
<dbReference type="InterPro" id="IPR056551">
    <property type="entry name" value="Beta-prop_NOL10_N"/>
</dbReference>
<sequence>MVVLEDSGSVKVYTVNGAASSSSSALPDWLTRKRVAKKGKRAIKEYVEGTIDLVQEFEFPEASNRIKTTRDGHHAIATGVYKPQMRVYDLDQLTLKFERHSDAENVDFIILSDDWTKTLHLQSDRSIELHTQGGFHYRTRIPKFGRAINYHFPSCDAFVGASGSEVYRLNLDQGRFLNPLILGENGGDDITGVNAIDINPAHQLLAFGTEGNGTVEFWDPRSRSRVGVLRLPRDKLLAHVSGSGLPLLPGIEGDLSKILSVTAISSRTDGLSYAIGTSTGHTLLYDIRSQRPYAMKDLGYGLPVKSVSWIEGGTKMAGDGMVLSADKKVIKIWDRTNPEGNFASITPAYDINHVHHIPASGILMLANEGIQMTSYYIPQLGPAPRWCSFLDNITEEMEDQTVRNVYEDYKFVERDELSKLGLDHLIGTPTLKPYMHGYFLSLKLYDAARAISNPFAYEEHKARKIQEKLDKMAEGRIRARKNANVPKVNKALAERIRKEEEREEKKEARRRERKKSKAEEKVEGEEDEIMQVDEEKTTKANLLNDSRFSALFENPEFEVDEESREFNLLNPSLSAQKRGKTAVEEEEEDSDRRSSSLEDNSSDDNEEDDSEGDSSDEGDLNQYNPRSRPQQEPTFASASRRPQRQIQMVAAAPKAGGKLGQSSRQFDKEATFGQRRRDTGSSKRRTSKRDANSTGEMEFSWVPSGSGEARDADDMLVPGGRGKSKAGDKQKRKGVETFGAGLERGVEPTNGGSQDLSESQKSGRTKRRHNVRSGSKNAFRGT</sequence>
<dbReference type="FunCoup" id="A0A286UI52">
    <property type="interactions" value="718"/>
</dbReference>
<feature type="compositionally biased region" description="Basic and acidic residues" evidence="6">
    <location>
        <begin position="497"/>
        <end position="510"/>
    </location>
</feature>
<evidence type="ECO:0000256" key="2">
    <source>
        <dbReference type="ARBA" id="ARBA00005264"/>
    </source>
</evidence>
<protein>
    <submittedName>
        <fullName evidence="10">NUC153 and WD40 domain containing protein-containing nucleolar rRNA processing-related protein</fullName>
    </submittedName>
</protein>
<feature type="compositionally biased region" description="Basic and acidic residues" evidence="6">
    <location>
        <begin position="665"/>
        <end position="681"/>
    </location>
</feature>
<evidence type="ECO:0000256" key="1">
    <source>
        <dbReference type="ARBA" id="ARBA00004604"/>
    </source>
</evidence>
<dbReference type="Pfam" id="PF23097">
    <property type="entry name" value="NOL10_2nd"/>
    <property type="match status" value="1"/>
</dbReference>
<feature type="compositionally biased region" description="Polar residues" evidence="6">
    <location>
        <begin position="621"/>
        <end position="637"/>
    </location>
</feature>
<keyword evidence="3" id="KW-0853">WD repeat</keyword>
<proteinExistence type="inferred from homology"/>
<feature type="region of interest" description="Disordered" evidence="6">
    <location>
        <begin position="497"/>
        <end position="537"/>
    </location>
</feature>
<keyword evidence="5" id="KW-0539">Nucleus</keyword>
<comment type="subcellular location">
    <subcellularLocation>
        <location evidence="1">Nucleus</location>
        <location evidence="1">Nucleolus</location>
    </subcellularLocation>
</comment>
<feature type="domain" description="Nucleolar protein 10-like N-terminal" evidence="9">
    <location>
        <begin position="21"/>
        <end position="401"/>
    </location>
</feature>
<keyword evidence="11" id="KW-1185">Reference proteome</keyword>
<dbReference type="InterPro" id="IPR056550">
    <property type="entry name" value="NOL10_2nd"/>
</dbReference>
<evidence type="ECO:0000256" key="5">
    <source>
        <dbReference type="ARBA" id="ARBA00023242"/>
    </source>
</evidence>
<evidence type="ECO:0000256" key="3">
    <source>
        <dbReference type="ARBA" id="ARBA00022574"/>
    </source>
</evidence>
<dbReference type="SUPFAM" id="SSF50978">
    <property type="entry name" value="WD40 repeat-like"/>
    <property type="match status" value="1"/>
</dbReference>
<dbReference type="InterPro" id="IPR040382">
    <property type="entry name" value="NOL10/Enp2"/>
</dbReference>
<dbReference type="OrthoDB" id="273340at2759"/>
<keyword evidence="4" id="KW-0677">Repeat</keyword>
<dbReference type="GO" id="GO:0000462">
    <property type="term" value="P:maturation of SSU-rRNA from tricistronic rRNA transcript (SSU-rRNA, 5.8S rRNA, LSU-rRNA)"/>
    <property type="evidence" value="ECO:0007669"/>
    <property type="project" value="TreeGrafter"/>
</dbReference>
<dbReference type="Proteomes" id="UP000217199">
    <property type="component" value="Unassembled WGS sequence"/>
</dbReference>
<evidence type="ECO:0000313" key="11">
    <source>
        <dbReference type="Proteomes" id="UP000217199"/>
    </source>
</evidence>
<dbReference type="PANTHER" id="PTHR14927:SF0">
    <property type="entry name" value="NUCLEOLAR PROTEIN 10"/>
    <property type="match status" value="1"/>
</dbReference>
<gene>
    <name evidence="10" type="ORF">PNOK_0597900</name>
</gene>
<dbReference type="GO" id="GO:0032040">
    <property type="term" value="C:small-subunit processome"/>
    <property type="evidence" value="ECO:0007669"/>
    <property type="project" value="TreeGrafter"/>
</dbReference>
<dbReference type="InParanoid" id="A0A286UI52"/>
<comment type="caution">
    <text evidence="10">The sequence shown here is derived from an EMBL/GenBank/DDBJ whole genome shotgun (WGS) entry which is preliminary data.</text>
</comment>
<evidence type="ECO:0000259" key="8">
    <source>
        <dbReference type="Pfam" id="PF23097"/>
    </source>
</evidence>
<feature type="domain" description="NUC153" evidence="7">
    <location>
        <begin position="545"/>
        <end position="572"/>
    </location>
</feature>
<feature type="region of interest" description="Disordered" evidence="6">
    <location>
        <begin position="559"/>
        <end position="782"/>
    </location>
</feature>
<feature type="compositionally biased region" description="Acidic residues" evidence="6">
    <location>
        <begin position="600"/>
        <end position="619"/>
    </location>
</feature>
<reference evidence="10 11" key="1">
    <citation type="journal article" date="2017" name="Mol. Ecol.">
        <title>Comparative and population genomic landscape of Phellinus noxius: A hypervariable fungus causing root rot in trees.</title>
        <authorList>
            <person name="Chung C.L."/>
            <person name="Lee T.J."/>
            <person name="Akiba M."/>
            <person name="Lee H.H."/>
            <person name="Kuo T.H."/>
            <person name="Liu D."/>
            <person name="Ke H.M."/>
            <person name="Yokoi T."/>
            <person name="Roa M.B."/>
            <person name="Lu M.J."/>
            <person name="Chang Y.Y."/>
            <person name="Ann P.J."/>
            <person name="Tsai J.N."/>
            <person name="Chen C.Y."/>
            <person name="Tzean S.S."/>
            <person name="Ota Y."/>
            <person name="Hattori T."/>
            <person name="Sahashi N."/>
            <person name="Liou R.F."/>
            <person name="Kikuchi T."/>
            <person name="Tsai I.J."/>
        </authorList>
    </citation>
    <scope>NUCLEOTIDE SEQUENCE [LARGE SCALE GENOMIC DNA]</scope>
    <source>
        <strain evidence="10 11">FFPRI411160</strain>
    </source>
</reference>
<dbReference type="AlphaFoldDB" id="A0A286UI52"/>
<dbReference type="Gene3D" id="2.130.10.10">
    <property type="entry name" value="YVTN repeat-like/Quinoprotein amine dehydrogenase"/>
    <property type="match status" value="1"/>
</dbReference>
<evidence type="ECO:0000313" key="10">
    <source>
        <dbReference type="EMBL" id="PAV19135.1"/>
    </source>
</evidence>
<evidence type="ECO:0000259" key="9">
    <source>
        <dbReference type="Pfam" id="PF23098"/>
    </source>
</evidence>
<dbReference type="Pfam" id="PF08159">
    <property type="entry name" value="NUC153"/>
    <property type="match status" value="1"/>
</dbReference>
<dbReference type="InterPro" id="IPR012580">
    <property type="entry name" value="NUC153"/>
</dbReference>